<keyword evidence="1" id="KW-1003">Cell membrane</keyword>
<comment type="similarity">
    <text evidence="1">Belongs to the UPF0161 family.</text>
</comment>
<dbReference type="STRING" id="546874.SAMN04488544_3424"/>
<dbReference type="HAMAP" id="MF_00386">
    <property type="entry name" value="UPF0161_YidD"/>
    <property type="match status" value="1"/>
</dbReference>
<feature type="region of interest" description="Disordered" evidence="2">
    <location>
        <begin position="84"/>
        <end position="116"/>
    </location>
</feature>
<keyword evidence="1" id="KW-0472">Membrane</keyword>
<evidence type="ECO:0000313" key="4">
    <source>
        <dbReference type="Proteomes" id="UP000198825"/>
    </source>
</evidence>
<name>A0A1H2N8H8_9ACTN</name>
<evidence type="ECO:0000256" key="1">
    <source>
        <dbReference type="HAMAP-Rule" id="MF_00386"/>
    </source>
</evidence>
<dbReference type="SMART" id="SM01234">
    <property type="entry name" value="Haemolytic"/>
    <property type="match status" value="1"/>
</dbReference>
<dbReference type="PANTHER" id="PTHR33383">
    <property type="entry name" value="MEMBRANE PROTEIN INSERTION EFFICIENCY FACTOR-RELATED"/>
    <property type="match status" value="1"/>
</dbReference>
<dbReference type="AlphaFoldDB" id="A0A1H2N8H8"/>
<dbReference type="NCBIfam" id="TIGR00278">
    <property type="entry name" value="membrane protein insertion efficiency factor YidD"/>
    <property type="match status" value="1"/>
</dbReference>
<protein>
    <recommendedName>
        <fullName evidence="1">Putative membrane protein insertion efficiency factor</fullName>
    </recommendedName>
</protein>
<comment type="subcellular location">
    <subcellularLocation>
        <location evidence="1">Cell membrane</location>
        <topology evidence="1">Peripheral membrane protein</topology>
        <orientation evidence="1">Cytoplasmic side</orientation>
    </subcellularLocation>
</comment>
<dbReference type="RefSeq" id="WP_172825815.1">
    <property type="nucleotide sequence ID" value="NZ_LT629799.1"/>
</dbReference>
<evidence type="ECO:0000256" key="2">
    <source>
        <dbReference type="SAM" id="MobiDB-lite"/>
    </source>
</evidence>
<reference evidence="4" key="1">
    <citation type="submission" date="2016-10" db="EMBL/GenBank/DDBJ databases">
        <authorList>
            <person name="Varghese N."/>
            <person name="Submissions S."/>
        </authorList>
    </citation>
    <scope>NUCLEOTIDE SEQUENCE [LARGE SCALE GENOMIC DNA]</scope>
    <source>
        <strain evidence="4">DSM 21743</strain>
    </source>
</reference>
<sequence length="116" mass="12896">MKHLLIALLRVYRLVVSPLYGNVCRYYPSCSAYALRAVEVHGAVRGPWLAARRLLRCHPWTPGGYDPVPGTPEWHEEQAVLAAAAGDAEHSSYQPGHAPHRHSPTEPRSPVLQRVT</sequence>
<dbReference type="InterPro" id="IPR002696">
    <property type="entry name" value="Membr_insert_effic_factor_YidD"/>
</dbReference>
<proteinExistence type="inferred from homology"/>
<dbReference type="PANTHER" id="PTHR33383:SF1">
    <property type="entry name" value="MEMBRANE PROTEIN INSERTION EFFICIENCY FACTOR-RELATED"/>
    <property type="match status" value="1"/>
</dbReference>
<comment type="function">
    <text evidence="1">Could be involved in insertion of integral membrane proteins into the membrane.</text>
</comment>
<dbReference type="EMBL" id="LT629799">
    <property type="protein sequence ID" value="SDV01096.1"/>
    <property type="molecule type" value="Genomic_DNA"/>
</dbReference>
<keyword evidence="4" id="KW-1185">Reference proteome</keyword>
<dbReference type="Pfam" id="PF01809">
    <property type="entry name" value="YidD"/>
    <property type="match status" value="1"/>
</dbReference>
<accession>A0A1H2N8H8</accession>
<organism evidence="3 4">
    <name type="scientific">Microlunatus sagamiharensis</name>
    <dbReference type="NCBI Taxonomy" id="546874"/>
    <lineage>
        <taxon>Bacteria</taxon>
        <taxon>Bacillati</taxon>
        <taxon>Actinomycetota</taxon>
        <taxon>Actinomycetes</taxon>
        <taxon>Propionibacteriales</taxon>
        <taxon>Propionibacteriaceae</taxon>
        <taxon>Microlunatus</taxon>
    </lineage>
</organism>
<gene>
    <name evidence="3" type="ORF">SAMN04488544_3424</name>
</gene>
<dbReference type="GO" id="GO:0005886">
    <property type="term" value="C:plasma membrane"/>
    <property type="evidence" value="ECO:0007669"/>
    <property type="project" value="UniProtKB-SubCell"/>
</dbReference>
<evidence type="ECO:0000313" key="3">
    <source>
        <dbReference type="EMBL" id="SDV01096.1"/>
    </source>
</evidence>
<dbReference type="Proteomes" id="UP000198825">
    <property type="component" value="Chromosome I"/>
</dbReference>